<dbReference type="NCBIfam" id="TIGR01610">
    <property type="entry name" value="phage_O_Nterm"/>
    <property type="match status" value="1"/>
</dbReference>
<dbReference type="EMBL" id="VLKY01000021">
    <property type="protein sequence ID" value="TWI48047.1"/>
    <property type="molecule type" value="Genomic_DNA"/>
</dbReference>
<dbReference type="InterPro" id="IPR006497">
    <property type="entry name" value="Phage_lambda_VrpO_N"/>
</dbReference>
<evidence type="ECO:0000313" key="3">
    <source>
        <dbReference type="Proteomes" id="UP000316905"/>
    </source>
</evidence>
<evidence type="ECO:0000313" key="2">
    <source>
        <dbReference type="EMBL" id="TWI48047.1"/>
    </source>
</evidence>
<sequence>MNNVIQLSKSQGFTRMDNDLYEALIGADLSGRELRVALAIHRLTIGFNTQTSRIAASVIAKLSGIHADNVSRIISELLRQRVIFRTGGSRSPIGISPVSEWKIDAQNDDKSNLTKSCETVVFDRSRLSKTTDYKDSKDITNSNELVTPAKSSVISKPKAKTAKPATGIKKLLADNPHGASEKILTEYLALRKAKRAPITDTVWASINTELGILASHGLSADESLAVAIKAAWQGFESEWVLNRMRRSAPLVRQSNEPDFDSVEWANDLGEW</sequence>
<dbReference type="GO" id="GO:0006260">
    <property type="term" value="P:DNA replication"/>
    <property type="evidence" value="ECO:0007669"/>
    <property type="project" value="InterPro"/>
</dbReference>
<feature type="domain" description="Bacteriophage lambda Replication protein O N-terminal" evidence="1">
    <location>
        <begin position="11"/>
        <end position="101"/>
    </location>
</feature>
<protein>
    <submittedName>
        <fullName evidence="2">Phage replication protein O</fullName>
    </submittedName>
</protein>
<proteinExistence type="predicted"/>
<dbReference type="OrthoDB" id="7018846at2"/>
<dbReference type="AlphaFoldDB" id="A0A562PUC4"/>
<accession>A0A562PUC4</accession>
<name>A0A562PUC4_9PSED</name>
<organism evidence="2 3">
    <name type="scientific">Pseudomonas duriflava</name>
    <dbReference type="NCBI Taxonomy" id="459528"/>
    <lineage>
        <taxon>Bacteria</taxon>
        <taxon>Pseudomonadati</taxon>
        <taxon>Pseudomonadota</taxon>
        <taxon>Gammaproteobacteria</taxon>
        <taxon>Pseudomonadales</taxon>
        <taxon>Pseudomonadaceae</taxon>
        <taxon>Pseudomonas</taxon>
    </lineage>
</organism>
<gene>
    <name evidence="2" type="ORF">IQ22_04240</name>
</gene>
<comment type="caution">
    <text evidence="2">The sequence shown here is derived from an EMBL/GenBank/DDBJ whole genome shotgun (WGS) entry which is preliminary data.</text>
</comment>
<dbReference type="Proteomes" id="UP000316905">
    <property type="component" value="Unassembled WGS sequence"/>
</dbReference>
<dbReference type="RefSeq" id="WP_145145526.1">
    <property type="nucleotide sequence ID" value="NZ_VLKY01000021.1"/>
</dbReference>
<reference evidence="2 3" key="1">
    <citation type="journal article" date="2015" name="Stand. Genomic Sci.">
        <title>Genomic Encyclopedia of Bacterial and Archaeal Type Strains, Phase III: the genomes of soil and plant-associated and newly described type strains.</title>
        <authorList>
            <person name="Whitman W.B."/>
            <person name="Woyke T."/>
            <person name="Klenk H.P."/>
            <person name="Zhou Y."/>
            <person name="Lilburn T.G."/>
            <person name="Beck B.J."/>
            <person name="De Vos P."/>
            <person name="Vandamme P."/>
            <person name="Eisen J.A."/>
            <person name="Garrity G."/>
            <person name="Hugenholtz P."/>
            <person name="Kyrpides N.C."/>
        </authorList>
    </citation>
    <scope>NUCLEOTIDE SEQUENCE [LARGE SCALE GENOMIC DNA]</scope>
    <source>
        <strain evidence="2 3">CGMCC 1.6858</strain>
    </source>
</reference>
<dbReference type="Pfam" id="PF04492">
    <property type="entry name" value="Phage_rep_O"/>
    <property type="match status" value="1"/>
</dbReference>
<dbReference type="InterPro" id="IPR036388">
    <property type="entry name" value="WH-like_DNA-bd_sf"/>
</dbReference>
<evidence type="ECO:0000259" key="1">
    <source>
        <dbReference type="Pfam" id="PF04492"/>
    </source>
</evidence>
<dbReference type="Gene3D" id="1.10.10.10">
    <property type="entry name" value="Winged helix-like DNA-binding domain superfamily/Winged helix DNA-binding domain"/>
    <property type="match status" value="1"/>
</dbReference>
<keyword evidence="3" id="KW-1185">Reference proteome</keyword>